<proteinExistence type="predicted"/>
<sequence length="152" mass="15615">MTIHQSNEAQGIAPVPYPAFAGHVVTHRFAFAVPADIVEGDTVELAILPANCRVVDMIFDSDDLDTGTPAIVWDIGIMSGEVGSTDTGRTTDDEFFDGSTLSQAGGVARPTIVTAFRTTATGQARSIGAKLVTDAATAAAGTIGLTVSYVAA</sequence>
<dbReference type="OrthoDB" id="8301806at2"/>
<dbReference type="PATRIC" id="fig|1107882.3.peg.1667"/>
<dbReference type="RefSeq" id="WP_008835348.1">
    <property type="nucleotide sequence ID" value="NZ_AHAM01000058.1"/>
</dbReference>
<name>H0HNI6_9HYPH</name>
<protein>
    <submittedName>
        <fullName evidence="1">Uncharacterized protein</fullName>
    </submittedName>
</protein>
<dbReference type="EMBL" id="AHAM01000058">
    <property type="protein sequence ID" value="EHK57639.1"/>
    <property type="molecule type" value="Genomic_DNA"/>
</dbReference>
<accession>H0HNI6</accession>
<organism evidence="1 2">
    <name type="scientific">Mesorhizobium alhagi CCNWXJ12-2</name>
    <dbReference type="NCBI Taxonomy" id="1107882"/>
    <lineage>
        <taxon>Bacteria</taxon>
        <taxon>Pseudomonadati</taxon>
        <taxon>Pseudomonadota</taxon>
        <taxon>Alphaproteobacteria</taxon>
        <taxon>Hyphomicrobiales</taxon>
        <taxon>Phyllobacteriaceae</taxon>
        <taxon>Allomesorhizobium</taxon>
    </lineage>
</organism>
<reference evidence="1 2" key="1">
    <citation type="journal article" date="2012" name="J. Bacteriol.">
        <title>Draft Genome Sequence of Mesorhizobium alhagi CCNWXJ12-2T, a Novel Salt-Resistant Species Isolated from the Desert of Northwestern China.</title>
        <authorList>
            <person name="Zhou M."/>
            <person name="Chen W."/>
            <person name="Chen H."/>
            <person name="Wei G."/>
        </authorList>
    </citation>
    <scope>NUCLEOTIDE SEQUENCE [LARGE SCALE GENOMIC DNA]</scope>
    <source>
        <strain evidence="1 2">CCNWXJ12-2</strain>
    </source>
</reference>
<dbReference type="AlphaFoldDB" id="H0HNI6"/>
<gene>
    <name evidence="1" type="ORF">MAXJ12_08544</name>
</gene>
<keyword evidence="2" id="KW-1185">Reference proteome</keyword>
<evidence type="ECO:0000313" key="1">
    <source>
        <dbReference type="EMBL" id="EHK57639.1"/>
    </source>
</evidence>
<evidence type="ECO:0000313" key="2">
    <source>
        <dbReference type="Proteomes" id="UP000003250"/>
    </source>
</evidence>
<dbReference type="Proteomes" id="UP000003250">
    <property type="component" value="Unassembled WGS sequence"/>
</dbReference>